<accession>A0ABS5U277</accession>
<evidence type="ECO:0008006" key="3">
    <source>
        <dbReference type="Google" id="ProtNLM"/>
    </source>
</evidence>
<name>A0ABS5U277_9CELL</name>
<proteinExistence type="predicted"/>
<evidence type="ECO:0000313" key="1">
    <source>
        <dbReference type="EMBL" id="MBT0995480.1"/>
    </source>
</evidence>
<sequence>MAPRHQLTRLDIELLRLLTRAGYIRPDACVGHLGASPWGIRKSFRRLQDDRLVRAVPVALDLHDSHGVLRATVATVWTATGRGARILDPHVVPGTDAHVQLGAPKVSRSMAQHTVGASALAAAYRRAGFQVAFERDIRTLEQPSAIGGRPVQTVSAWTVQVGIGMRGVRPPDLGLVDPAGTRWACELERTTNRKAADYRDIVMAWHAAGLGQVWHVQREKAWRELIAGVQAAGLQWGPSPAPGVNMTVDGRVRVTGWAPGRILAGPASWAWEQNSTTRPPAGFRTPTEPFVLDSWRQGTVVDPHAPLWEPNRELRAA</sequence>
<protein>
    <recommendedName>
        <fullName evidence="3">Replication-relaxation</fullName>
    </recommendedName>
</protein>
<reference evidence="1 2" key="1">
    <citation type="submission" date="2021-05" db="EMBL/GenBank/DDBJ databases">
        <title>Description of Cellulomonas sp. DKR-3 sp. nov.</title>
        <authorList>
            <person name="Dahal R.H."/>
            <person name="Chaudhary D.K."/>
        </authorList>
    </citation>
    <scope>NUCLEOTIDE SEQUENCE [LARGE SCALE GENOMIC DNA]</scope>
    <source>
        <strain evidence="1 2">DKR-3</strain>
    </source>
</reference>
<gene>
    <name evidence="1" type="ORF">KIN34_14430</name>
</gene>
<keyword evidence="2" id="KW-1185">Reference proteome</keyword>
<dbReference type="EMBL" id="JAHBOH010000002">
    <property type="protein sequence ID" value="MBT0995480.1"/>
    <property type="molecule type" value="Genomic_DNA"/>
</dbReference>
<dbReference type="Proteomes" id="UP000722125">
    <property type="component" value="Unassembled WGS sequence"/>
</dbReference>
<evidence type="ECO:0000313" key="2">
    <source>
        <dbReference type="Proteomes" id="UP000722125"/>
    </source>
</evidence>
<organism evidence="1 2">
    <name type="scientific">Cellulomonas fulva</name>
    <dbReference type="NCBI Taxonomy" id="2835530"/>
    <lineage>
        <taxon>Bacteria</taxon>
        <taxon>Bacillati</taxon>
        <taxon>Actinomycetota</taxon>
        <taxon>Actinomycetes</taxon>
        <taxon>Micrococcales</taxon>
        <taxon>Cellulomonadaceae</taxon>
        <taxon>Cellulomonas</taxon>
    </lineage>
</organism>
<dbReference type="RefSeq" id="WP_214352468.1">
    <property type="nucleotide sequence ID" value="NZ_JAHBOH010000002.1"/>
</dbReference>
<comment type="caution">
    <text evidence="1">The sequence shown here is derived from an EMBL/GenBank/DDBJ whole genome shotgun (WGS) entry which is preliminary data.</text>
</comment>